<evidence type="ECO:0000259" key="9">
    <source>
        <dbReference type="PROSITE" id="PS50928"/>
    </source>
</evidence>
<organism evidence="10 11">
    <name type="scientific">Aquabacter spiritensis</name>
    <dbReference type="NCBI Taxonomy" id="933073"/>
    <lineage>
        <taxon>Bacteria</taxon>
        <taxon>Pseudomonadati</taxon>
        <taxon>Pseudomonadota</taxon>
        <taxon>Alphaproteobacteria</taxon>
        <taxon>Hyphomicrobiales</taxon>
        <taxon>Xanthobacteraceae</taxon>
        <taxon>Aquabacter</taxon>
    </lineage>
</organism>
<feature type="transmembrane region" description="Helical" evidence="7">
    <location>
        <begin position="143"/>
        <end position="164"/>
    </location>
</feature>
<dbReference type="PROSITE" id="PS50928">
    <property type="entry name" value="ABC_TM1"/>
    <property type="match status" value="1"/>
</dbReference>
<evidence type="ECO:0000313" key="11">
    <source>
        <dbReference type="Proteomes" id="UP000294664"/>
    </source>
</evidence>
<dbReference type="PANTHER" id="PTHR30151:SF16">
    <property type="entry name" value="ABC TRANSPORTER PERMEASE PROTEIN"/>
    <property type="match status" value="1"/>
</dbReference>
<accession>A0A4R3M259</accession>
<protein>
    <submittedName>
        <fullName evidence="10">NitT/TauT family transport system permease protein</fullName>
    </submittedName>
</protein>
<dbReference type="RefSeq" id="WP_132030251.1">
    <property type="nucleotide sequence ID" value="NZ_SMAI01000002.1"/>
</dbReference>
<keyword evidence="11" id="KW-1185">Reference proteome</keyword>
<evidence type="ECO:0000256" key="5">
    <source>
        <dbReference type="ARBA" id="ARBA00022989"/>
    </source>
</evidence>
<feature type="transmembrane region" description="Helical" evidence="7">
    <location>
        <begin position="170"/>
        <end position="190"/>
    </location>
</feature>
<evidence type="ECO:0000256" key="6">
    <source>
        <dbReference type="ARBA" id="ARBA00023136"/>
    </source>
</evidence>
<evidence type="ECO:0000313" key="10">
    <source>
        <dbReference type="EMBL" id="TCT06776.1"/>
    </source>
</evidence>
<proteinExistence type="inferred from homology"/>
<feature type="transmembrane region" description="Helical" evidence="7">
    <location>
        <begin position="59"/>
        <end position="76"/>
    </location>
</feature>
<reference evidence="10 11" key="1">
    <citation type="submission" date="2019-03" db="EMBL/GenBank/DDBJ databases">
        <title>Genomic Encyclopedia of Type Strains, Phase IV (KMG-IV): sequencing the most valuable type-strain genomes for metagenomic binning, comparative biology and taxonomic classification.</title>
        <authorList>
            <person name="Goeker M."/>
        </authorList>
    </citation>
    <scope>NUCLEOTIDE SEQUENCE [LARGE SCALE GENOMIC DNA]</scope>
    <source>
        <strain evidence="10 11">DSM 9035</strain>
    </source>
</reference>
<name>A0A4R3M259_9HYPH</name>
<dbReference type="PANTHER" id="PTHR30151">
    <property type="entry name" value="ALKANE SULFONATE ABC TRANSPORTER-RELATED, MEMBRANE SUBUNIT"/>
    <property type="match status" value="1"/>
</dbReference>
<comment type="caution">
    <text evidence="10">The sequence shown here is derived from an EMBL/GenBank/DDBJ whole genome shotgun (WGS) entry which is preliminary data.</text>
</comment>
<evidence type="ECO:0000256" key="2">
    <source>
        <dbReference type="ARBA" id="ARBA00022448"/>
    </source>
</evidence>
<feature type="region of interest" description="Disordered" evidence="8">
    <location>
        <begin position="1"/>
        <end position="22"/>
    </location>
</feature>
<feature type="transmembrane region" description="Helical" evidence="7">
    <location>
        <begin position="211"/>
        <end position="234"/>
    </location>
</feature>
<keyword evidence="6 7" id="KW-0472">Membrane</keyword>
<dbReference type="CDD" id="cd06261">
    <property type="entry name" value="TM_PBP2"/>
    <property type="match status" value="1"/>
</dbReference>
<dbReference type="SUPFAM" id="SSF161098">
    <property type="entry name" value="MetI-like"/>
    <property type="match status" value="1"/>
</dbReference>
<comment type="subcellular location">
    <subcellularLocation>
        <location evidence="1 7">Cell membrane</location>
        <topology evidence="1 7">Multi-pass membrane protein</topology>
    </subcellularLocation>
</comment>
<keyword evidence="5 7" id="KW-1133">Transmembrane helix</keyword>
<dbReference type="GO" id="GO:0055085">
    <property type="term" value="P:transmembrane transport"/>
    <property type="evidence" value="ECO:0007669"/>
    <property type="project" value="InterPro"/>
</dbReference>
<sequence length="305" mass="32933">MSVTHTLSPASTPAPAKPKAPRPRADFECALADASGIGEVQRRLSLPERLANNDAVRRAAVLVLLLVIWEVYARWADNPLLFPTFSLTLETFLHDLLDGTLIDRTRTSLYPLALGYAGGIALAALFTSLAVSSRIGADILTTLTAMFNPLPAIAVLPLALIWFGLGVPSLVFVIIHSVLWAVSLSTLTGFRSVPETLRLSGRNCGLKGVRYVALILIPAAFPAILAGLKIGWAFAWRTLVAAELVFGVSSRSGGLGWYIFEARAELDTPKVFAGLFTVILIGLLVESVIFRVIEAKTVQKWGMQR</sequence>
<feature type="transmembrane region" description="Helical" evidence="7">
    <location>
        <begin position="109"/>
        <end position="131"/>
    </location>
</feature>
<evidence type="ECO:0000256" key="8">
    <source>
        <dbReference type="SAM" id="MobiDB-lite"/>
    </source>
</evidence>
<keyword evidence="3" id="KW-1003">Cell membrane</keyword>
<dbReference type="Proteomes" id="UP000294664">
    <property type="component" value="Unassembled WGS sequence"/>
</dbReference>
<gene>
    <name evidence="10" type="ORF">EDC64_102256</name>
</gene>
<evidence type="ECO:0000256" key="4">
    <source>
        <dbReference type="ARBA" id="ARBA00022692"/>
    </source>
</evidence>
<dbReference type="EMBL" id="SMAI01000002">
    <property type="protein sequence ID" value="TCT06776.1"/>
    <property type="molecule type" value="Genomic_DNA"/>
</dbReference>
<dbReference type="GO" id="GO:0005886">
    <property type="term" value="C:plasma membrane"/>
    <property type="evidence" value="ECO:0007669"/>
    <property type="project" value="UniProtKB-SubCell"/>
</dbReference>
<evidence type="ECO:0000256" key="3">
    <source>
        <dbReference type="ARBA" id="ARBA00022475"/>
    </source>
</evidence>
<dbReference type="InterPro" id="IPR000515">
    <property type="entry name" value="MetI-like"/>
</dbReference>
<keyword evidence="4 7" id="KW-0812">Transmembrane</keyword>
<dbReference type="Gene3D" id="1.10.3720.10">
    <property type="entry name" value="MetI-like"/>
    <property type="match status" value="1"/>
</dbReference>
<feature type="transmembrane region" description="Helical" evidence="7">
    <location>
        <begin position="272"/>
        <end position="293"/>
    </location>
</feature>
<evidence type="ECO:0000256" key="7">
    <source>
        <dbReference type="RuleBase" id="RU363032"/>
    </source>
</evidence>
<dbReference type="InterPro" id="IPR035906">
    <property type="entry name" value="MetI-like_sf"/>
</dbReference>
<dbReference type="AlphaFoldDB" id="A0A4R3M259"/>
<evidence type="ECO:0000256" key="1">
    <source>
        <dbReference type="ARBA" id="ARBA00004651"/>
    </source>
</evidence>
<dbReference type="Pfam" id="PF00528">
    <property type="entry name" value="BPD_transp_1"/>
    <property type="match status" value="1"/>
</dbReference>
<feature type="domain" description="ABC transmembrane type-1" evidence="9">
    <location>
        <begin position="97"/>
        <end position="289"/>
    </location>
</feature>
<keyword evidence="2 7" id="KW-0813">Transport</keyword>
<comment type="similarity">
    <text evidence="7">Belongs to the binding-protein-dependent transport system permease family.</text>
</comment>
<dbReference type="OrthoDB" id="7957355at2"/>